<evidence type="ECO:0000256" key="3">
    <source>
        <dbReference type="ARBA" id="ARBA00022723"/>
    </source>
</evidence>
<feature type="binding site" evidence="8">
    <location>
        <position position="115"/>
    </location>
    <ligand>
        <name>GTP</name>
        <dbReference type="ChEBI" id="CHEBI:37565"/>
    </ligand>
</feature>
<dbReference type="CDD" id="cd02503">
    <property type="entry name" value="MobA"/>
    <property type="match status" value="1"/>
</dbReference>
<evidence type="ECO:0000256" key="5">
    <source>
        <dbReference type="ARBA" id="ARBA00022842"/>
    </source>
</evidence>
<evidence type="ECO:0000256" key="1">
    <source>
        <dbReference type="ARBA" id="ARBA00022490"/>
    </source>
</evidence>
<keyword evidence="4 8" id="KW-0547">Nucleotide-binding</keyword>
<dbReference type="InterPro" id="IPR013482">
    <property type="entry name" value="Molybde_CF_guanTrfase"/>
</dbReference>
<evidence type="ECO:0000256" key="6">
    <source>
        <dbReference type="ARBA" id="ARBA00023134"/>
    </source>
</evidence>
<comment type="catalytic activity">
    <reaction evidence="8">
        <text>Mo-molybdopterin + GTP + H(+) = Mo-molybdopterin guanine dinucleotide + diphosphate</text>
        <dbReference type="Rhea" id="RHEA:34243"/>
        <dbReference type="ChEBI" id="CHEBI:15378"/>
        <dbReference type="ChEBI" id="CHEBI:33019"/>
        <dbReference type="ChEBI" id="CHEBI:37565"/>
        <dbReference type="ChEBI" id="CHEBI:71302"/>
        <dbReference type="ChEBI" id="CHEBI:71310"/>
        <dbReference type="EC" id="2.7.7.77"/>
    </reaction>
</comment>
<keyword evidence="1 8" id="KW-0963">Cytoplasm</keyword>
<dbReference type="RefSeq" id="WP_211427752.1">
    <property type="nucleotide sequence ID" value="NZ_CP072648.1"/>
</dbReference>
<feature type="binding site" evidence="8">
    <location>
        <position position="26"/>
    </location>
    <ligand>
        <name>GTP</name>
        <dbReference type="ChEBI" id="CHEBI:37565"/>
    </ligand>
</feature>
<keyword evidence="11" id="KW-0548">Nucleotidyltransferase</keyword>
<proteinExistence type="inferred from homology"/>
<evidence type="ECO:0000256" key="9">
    <source>
        <dbReference type="SAM" id="Phobius"/>
    </source>
</evidence>
<dbReference type="Proteomes" id="UP000676506">
    <property type="component" value="Chromosome 1"/>
</dbReference>
<keyword evidence="3 8" id="KW-0479">Metal-binding</keyword>
<accession>A0ABX8B9Y1</accession>
<gene>
    <name evidence="8" type="primary">mobA</name>
    <name evidence="11" type="ORF">J8C06_05620</name>
</gene>
<comment type="similarity">
    <text evidence="8">Belongs to the MobA family.</text>
</comment>
<dbReference type="Gene3D" id="3.90.550.10">
    <property type="entry name" value="Spore Coat Polysaccharide Biosynthesis Protein SpsA, Chain A"/>
    <property type="match status" value="1"/>
</dbReference>
<comment type="domain">
    <text evidence="8">The N-terminal domain determines nucleotide recognition and specific binding, while the C-terminal domain determines the specific binding to the target protein.</text>
</comment>
<keyword evidence="9" id="KW-1133">Transmembrane helix</keyword>
<feature type="binding site" evidence="8">
    <location>
        <position position="115"/>
    </location>
    <ligand>
        <name>Mg(2+)</name>
        <dbReference type="ChEBI" id="CHEBI:18420"/>
    </ligand>
</feature>
<dbReference type="InterPro" id="IPR025877">
    <property type="entry name" value="MobA-like_NTP_Trfase"/>
</dbReference>
<keyword evidence="2 8" id="KW-0808">Transferase</keyword>
<keyword evidence="9" id="KW-0812">Transmembrane</keyword>
<comment type="function">
    <text evidence="8">Transfers a GMP moiety from GTP to Mo-molybdopterin (Mo-MPT) cofactor (Moco or molybdenum cofactor) to form Mo-molybdopterin guanine dinucleotide (Mo-MGD) cofactor.</text>
</comment>
<evidence type="ECO:0000313" key="12">
    <source>
        <dbReference type="Proteomes" id="UP000676506"/>
    </source>
</evidence>
<dbReference type="SUPFAM" id="SSF53448">
    <property type="entry name" value="Nucleotide-diphospho-sugar transferases"/>
    <property type="match status" value="1"/>
</dbReference>
<dbReference type="HAMAP" id="MF_00316">
    <property type="entry name" value="MobA"/>
    <property type="match status" value="1"/>
</dbReference>
<feature type="domain" description="MobA-like NTP transferase" evidence="10">
    <location>
        <begin position="13"/>
        <end position="179"/>
    </location>
</feature>
<evidence type="ECO:0000256" key="4">
    <source>
        <dbReference type="ARBA" id="ARBA00022741"/>
    </source>
</evidence>
<organism evidence="11 12">
    <name type="scientific">Chloracidobacterium validum</name>
    <dbReference type="NCBI Taxonomy" id="2821543"/>
    <lineage>
        <taxon>Bacteria</taxon>
        <taxon>Pseudomonadati</taxon>
        <taxon>Acidobacteriota</taxon>
        <taxon>Terriglobia</taxon>
        <taxon>Terriglobales</taxon>
        <taxon>Acidobacteriaceae</taxon>
        <taxon>Chloracidobacterium</taxon>
    </lineage>
</organism>
<keyword evidence="6 8" id="KW-0342">GTP-binding</keyword>
<feature type="transmembrane region" description="Helical" evidence="9">
    <location>
        <begin position="27"/>
        <end position="46"/>
    </location>
</feature>
<feature type="binding site" evidence="8">
    <location>
        <begin position="14"/>
        <end position="16"/>
    </location>
    <ligand>
        <name>GTP</name>
        <dbReference type="ChEBI" id="CHEBI:37565"/>
    </ligand>
</feature>
<evidence type="ECO:0000256" key="2">
    <source>
        <dbReference type="ARBA" id="ARBA00022679"/>
    </source>
</evidence>
<keyword evidence="9" id="KW-0472">Membrane</keyword>
<keyword evidence="5 8" id="KW-0460">Magnesium</keyword>
<evidence type="ECO:0000256" key="7">
    <source>
        <dbReference type="ARBA" id="ARBA00023150"/>
    </source>
</evidence>
<dbReference type="EMBL" id="CP072648">
    <property type="protein sequence ID" value="QUW01860.1"/>
    <property type="molecule type" value="Genomic_DNA"/>
</dbReference>
<comment type="caution">
    <text evidence="8">Lacks conserved residue(s) required for the propagation of feature annotation.</text>
</comment>
<feature type="binding site" evidence="8">
    <location>
        <position position="83"/>
    </location>
    <ligand>
        <name>GTP</name>
        <dbReference type="ChEBI" id="CHEBI:37565"/>
    </ligand>
</feature>
<sequence>MVTAQEASYPLYILVGGQSRRMGRPKALLPFPVAPLVVVLISRFLGCFRDIYLISSSALPAWLLEKTLSDYRFTTDDIPVIVDSHPAAGPLAGLECAAHHAQGQGAARWLVIPCDMPFLTTDFLQRLACASPQASAVVPASATGQRTGVCAAYGGPDVHPALTALLAAGQHRVHAFIEQIGAATLPFSAYADLPAAEWLLFNLNTPKDYQQALRWQTTARPPLPSGSFG</sequence>
<dbReference type="InterPro" id="IPR029044">
    <property type="entry name" value="Nucleotide-diphossugar_trans"/>
</dbReference>
<comment type="subcellular location">
    <subcellularLocation>
        <location evidence="8">Cytoplasm</location>
    </subcellularLocation>
</comment>
<evidence type="ECO:0000313" key="11">
    <source>
        <dbReference type="EMBL" id="QUW01860.1"/>
    </source>
</evidence>
<keyword evidence="12" id="KW-1185">Reference proteome</keyword>
<comment type="cofactor">
    <cofactor evidence="8">
        <name>Mg(2+)</name>
        <dbReference type="ChEBI" id="CHEBI:18420"/>
    </cofactor>
</comment>
<evidence type="ECO:0000259" key="10">
    <source>
        <dbReference type="Pfam" id="PF12804"/>
    </source>
</evidence>
<reference evidence="11 12" key="1">
    <citation type="submission" date="2021-03" db="EMBL/GenBank/DDBJ databases">
        <title>Genomic and phenotypic characterization of Chloracidobacterium isolates provides evidence for multiple species.</title>
        <authorList>
            <person name="Saini M.K."/>
            <person name="Costas A.M.G."/>
            <person name="Tank M."/>
            <person name="Bryant D.A."/>
        </authorList>
    </citation>
    <scope>NUCLEOTIDE SEQUENCE [LARGE SCALE GENOMIC DNA]</scope>
    <source>
        <strain evidence="11 12">BV2-C</strain>
    </source>
</reference>
<evidence type="ECO:0000256" key="8">
    <source>
        <dbReference type="HAMAP-Rule" id="MF_00316"/>
    </source>
</evidence>
<protein>
    <recommendedName>
        <fullName evidence="8">Probable molybdenum cofactor guanylyltransferase</fullName>
        <shortName evidence="8">MoCo guanylyltransferase</shortName>
        <ecNumber evidence="8">2.7.7.77</ecNumber>
    </recommendedName>
    <alternativeName>
        <fullName evidence="8">GTP:molybdopterin guanylyltransferase</fullName>
    </alternativeName>
    <alternativeName>
        <fullName evidence="8">Mo-MPT guanylyltransferase</fullName>
    </alternativeName>
    <alternativeName>
        <fullName evidence="8">Molybdopterin guanylyltransferase</fullName>
    </alternativeName>
    <alternativeName>
        <fullName evidence="8">Molybdopterin-guanine dinucleotide synthase</fullName>
        <shortName evidence="8">MGD synthase</shortName>
    </alternativeName>
</protein>
<dbReference type="EC" id="2.7.7.77" evidence="8"/>
<name>A0ABX8B9Y1_9BACT</name>
<keyword evidence="7 8" id="KW-0501">Molybdenum cofactor biosynthesis</keyword>
<dbReference type="PANTHER" id="PTHR19136:SF81">
    <property type="entry name" value="MOLYBDENUM COFACTOR GUANYLYLTRANSFERASE"/>
    <property type="match status" value="1"/>
</dbReference>
<dbReference type="PANTHER" id="PTHR19136">
    <property type="entry name" value="MOLYBDENUM COFACTOR GUANYLYLTRANSFERASE"/>
    <property type="match status" value="1"/>
</dbReference>
<dbReference type="Pfam" id="PF12804">
    <property type="entry name" value="NTP_transf_3"/>
    <property type="match status" value="1"/>
</dbReference>
<dbReference type="GO" id="GO:0016779">
    <property type="term" value="F:nucleotidyltransferase activity"/>
    <property type="evidence" value="ECO:0007669"/>
    <property type="project" value="UniProtKB-KW"/>
</dbReference>